<dbReference type="EMBL" id="LXQA010042321">
    <property type="protein sequence ID" value="MCI00132.1"/>
    <property type="molecule type" value="Genomic_DNA"/>
</dbReference>
<feature type="transmembrane region" description="Helical" evidence="1">
    <location>
        <begin position="53"/>
        <end position="75"/>
    </location>
</feature>
<keyword evidence="1" id="KW-1133">Transmembrane helix</keyword>
<accession>A0A392NL32</accession>
<dbReference type="CDD" id="cd06222">
    <property type="entry name" value="RNase_H_like"/>
    <property type="match status" value="1"/>
</dbReference>
<dbReference type="AlphaFoldDB" id="A0A392NL32"/>
<dbReference type="Proteomes" id="UP000265520">
    <property type="component" value="Unassembled WGS sequence"/>
</dbReference>
<evidence type="ECO:0000256" key="1">
    <source>
        <dbReference type="SAM" id="Phobius"/>
    </source>
</evidence>
<sequence length="183" mass="20218">MCSLCRKHPESTVHLFLQCPFALSIWNWFSSVIRLQVNLSSIKDVLSLANRGWNSQCQVVIIAAIISIVNNIWLCRNSVRFENINPSLTSTIALIISSTSLAGLAACAGIFRNSQGANLGCFGFNIGIANALFAEILGIILAIECAFDRKWWSNCILKIRDMQIIVSHVFREGNFVADKLASL</sequence>
<protein>
    <submittedName>
        <fullName evidence="2">Ribonuclease H protein</fullName>
    </submittedName>
</protein>
<reference evidence="2 3" key="1">
    <citation type="journal article" date="2018" name="Front. Plant Sci.">
        <title>Red Clover (Trifolium pratense) and Zigzag Clover (T. medium) - A Picture of Genomic Similarities and Differences.</title>
        <authorList>
            <person name="Dluhosova J."/>
            <person name="Istvanek J."/>
            <person name="Nedelnik J."/>
            <person name="Repkova J."/>
        </authorList>
    </citation>
    <scope>NUCLEOTIDE SEQUENCE [LARGE SCALE GENOMIC DNA]</scope>
    <source>
        <strain evidence="3">cv. 10/8</strain>
        <tissue evidence="2">Leaf</tissue>
    </source>
</reference>
<keyword evidence="3" id="KW-1185">Reference proteome</keyword>
<comment type="caution">
    <text evidence="2">The sequence shown here is derived from an EMBL/GenBank/DDBJ whole genome shotgun (WGS) entry which is preliminary data.</text>
</comment>
<feature type="transmembrane region" description="Helical" evidence="1">
    <location>
        <begin position="117"/>
        <end position="143"/>
    </location>
</feature>
<organism evidence="2 3">
    <name type="scientific">Trifolium medium</name>
    <dbReference type="NCBI Taxonomy" id="97028"/>
    <lineage>
        <taxon>Eukaryota</taxon>
        <taxon>Viridiplantae</taxon>
        <taxon>Streptophyta</taxon>
        <taxon>Embryophyta</taxon>
        <taxon>Tracheophyta</taxon>
        <taxon>Spermatophyta</taxon>
        <taxon>Magnoliopsida</taxon>
        <taxon>eudicotyledons</taxon>
        <taxon>Gunneridae</taxon>
        <taxon>Pentapetalae</taxon>
        <taxon>rosids</taxon>
        <taxon>fabids</taxon>
        <taxon>Fabales</taxon>
        <taxon>Fabaceae</taxon>
        <taxon>Papilionoideae</taxon>
        <taxon>50 kb inversion clade</taxon>
        <taxon>NPAAA clade</taxon>
        <taxon>Hologalegina</taxon>
        <taxon>IRL clade</taxon>
        <taxon>Trifolieae</taxon>
        <taxon>Trifolium</taxon>
    </lineage>
</organism>
<feature type="transmembrane region" description="Helical" evidence="1">
    <location>
        <begin position="12"/>
        <end position="33"/>
    </location>
</feature>
<dbReference type="InterPro" id="IPR044730">
    <property type="entry name" value="RNase_H-like_dom_plant"/>
</dbReference>
<feature type="non-terminal residue" evidence="2">
    <location>
        <position position="183"/>
    </location>
</feature>
<proteinExistence type="predicted"/>
<dbReference type="SUPFAM" id="SSF53098">
    <property type="entry name" value="Ribonuclease H-like"/>
    <property type="match status" value="1"/>
</dbReference>
<keyword evidence="1" id="KW-0812">Transmembrane</keyword>
<evidence type="ECO:0000313" key="3">
    <source>
        <dbReference type="Proteomes" id="UP000265520"/>
    </source>
</evidence>
<feature type="transmembrane region" description="Helical" evidence="1">
    <location>
        <begin position="87"/>
        <end position="111"/>
    </location>
</feature>
<evidence type="ECO:0000313" key="2">
    <source>
        <dbReference type="EMBL" id="MCI00132.1"/>
    </source>
</evidence>
<name>A0A392NL32_9FABA</name>
<keyword evidence="1" id="KW-0472">Membrane</keyword>
<dbReference type="InterPro" id="IPR012337">
    <property type="entry name" value="RNaseH-like_sf"/>
</dbReference>